<dbReference type="HAMAP" id="MF_02225">
    <property type="entry name" value="CoaBC"/>
    <property type="match status" value="1"/>
</dbReference>
<comment type="function">
    <text evidence="3">Catalyzes two sequential steps in the biosynthesis of coenzyme A. In the first step cysteine is conjugated to 4'-phosphopantothenate to form 4-phosphopantothenoylcysteine. In the second step the latter compound is decarboxylated to form 4'-phosphopantotheine.</text>
</comment>
<keyword evidence="1 3" id="KW-0210">Decarboxylase</keyword>
<keyword evidence="3 4" id="KW-0436">Ligase</keyword>
<dbReference type="PANTHER" id="PTHR14359">
    <property type="entry name" value="HOMO-OLIGOMERIC FLAVIN CONTAINING CYS DECARBOXYLASE FAMILY"/>
    <property type="match status" value="1"/>
</dbReference>
<dbReference type="InterPro" id="IPR005252">
    <property type="entry name" value="CoaBC"/>
</dbReference>
<dbReference type="InterPro" id="IPR003382">
    <property type="entry name" value="Flavoprotein"/>
</dbReference>
<comment type="cofactor">
    <cofactor evidence="3">
        <name>Mg(2+)</name>
        <dbReference type="ChEBI" id="CHEBI:18420"/>
    </cofactor>
</comment>
<dbReference type="InterPro" id="IPR035929">
    <property type="entry name" value="CoaB-like_sf"/>
</dbReference>
<dbReference type="InterPro" id="IPR036551">
    <property type="entry name" value="Flavin_trans-like"/>
</dbReference>
<sequence>MLKGKTIVIGVSGGIAVYKAVEVVSRLRKLGASLYVVMTRAATNFVTPVTFREMSGNPVIVDMWAEPKKWNVEHIALAAKADLFLVAPATANMIGKVANGIADDMLTTTLMATKAPVVFAPAMNSNMYLNPIVQKNIGELTALGYQFIAPATGMLACGVEGPGRLPEPGVIAEKAIAVLTASPEFAGKKILVTAGGTIEPIDPVRYIGNRSSGKMGYALARNAAKRGGAVTLISGPTGLAAPEAVEVIRVETAAQMRTAVLTRFADADIIIKAAAVADYRPREVAPQKIKKAGEVLSITLEKNPDILTELGQIKRQRQILVGFAAETQNLIDNAREKIVRKNLDMIVANNVTLPGAGFNTDTNIVKLLYKDGNIEDLPKMSKDEVARIILDKIHQYCQTAY</sequence>
<dbReference type="Proteomes" id="UP000214880">
    <property type="component" value="Unassembled WGS sequence"/>
</dbReference>
<name>A0A1G9M4F8_9FIRM</name>
<dbReference type="GO" id="GO:0071513">
    <property type="term" value="C:phosphopantothenoylcysteine decarboxylase complex"/>
    <property type="evidence" value="ECO:0007669"/>
    <property type="project" value="TreeGrafter"/>
</dbReference>
<dbReference type="UniPathway" id="UPA00241">
    <property type="reaction ID" value="UER00353"/>
</dbReference>
<dbReference type="AlphaFoldDB" id="A0A1G9M4F8"/>
<comment type="cofactor">
    <cofactor evidence="3">
        <name>FMN</name>
        <dbReference type="ChEBI" id="CHEBI:58210"/>
    </cofactor>
    <text evidence="3">Binds 1 FMN per subunit.</text>
</comment>
<dbReference type="GO" id="GO:0015941">
    <property type="term" value="P:pantothenate catabolic process"/>
    <property type="evidence" value="ECO:0007669"/>
    <property type="project" value="InterPro"/>
</dbReference>
<evidence type="ECO:0000256" key="4">
    <source>
        <dbReference type="RuleBase" id="RU364078"/>
    </source>
</evidence>
<evidence type="ECO:0000256" key="2">
    <source>
        <dbReference type="ARBA" id="ARBA00023239"/>
    </source>
</evidence>
<protein>
    <recommendedName>
        <fullName evidence="3">Coenzyme A biosynthesis bifunctional protein CoaBC</fullName>
    </recommendedName>
    <alternativeName>
        <fullName evidence="3">DNA/pantothenate metabolism flavoprotein</fullName>
    </alternativeName>
    <alternativeName>
        <fullName evidence="3">Phosphopantothenoylcysteine synthetase/decarboxylase</fullName>
        <shortName evidence="3">PPCS-PPCDC</shortName>
    </alternativeName>
    <domain>
        <recommendedName>
            <fullName evidence="3">Phosphopantothenoylcysteine decarboxylase</fullName>
            <shortName evidence="3">PPC decarboxylase</shortName>
            <shortName evidence="3">PPC-DC</shortName>
            <ecNumber evidence="3">4.1.1.36</ecNumber>
        </recommendedName>
        <alternativeName>
            <fullName evidence="3">CoaC</fullName>
        </alternativeName>
    </domain>
    <domain>
        <recommendedName>
            <fullName evidence="3">Phosphopantothenate--cysteine ligase</fullName>
            <ecNumber evidence="3">6.3.2.5</ecNumber>
        </recommendedName>
        <alternativeName>
            <fullName evidence="3">CoaB</fullName>
        </alternativeName>
        <alternativeName>
            <fullName evidence="3">Phosphopantothenoylcysteine synthetase</fullName>
            <shortName evidence="3">PPC synthetase</shortName>
            <shortName evidence="3">PPC-S</shortName>
        </alternativeName>
    </domain>
</protein>
<dbReference type="InterPro" id="IPR007085">
    <property type="entry name" value="DNA/pantothenate-metab_flavo_C"/>
</dbReference>
<evidence type="ECO:0000256" key="3">
    <source>
        <dbReference type="HAMAP-Rule" id="MF_02225"/>
    </source>
</evidence>
<feature type="binding site" evidence="3">
    <location>
        <position position="323"/>
    </location>
    <ligand>
        <name>CTP</name>
        <dbReference type="ChEBI" id="CHEBI:37563"/>
    </ligand>
</feature>
<feature type="domain" description="Flavoprotein" evidence="5">
    <location>
        <begin position="5"/>
        <end position="176"/>
    </location>
</feature>
<dbReference type="GO" id="GO:0004633">
    <property type="term" value="F:phosphopantothenoylcysteine decarboxylase activity"/>
    <property type="evidence" value="ECO:0007669"/>
    <property type="project" value="UniProtKB-UniRule"/>
</dbReference>
<feature type="binding site" evidence="3">
    <location>
        <position position="288"/>
    </location>
    <ligand>
        <name>CTP</name>
        <dbReference type="ChEBI" id="CHEBI:37563"/>
    </ligand>
</feature>
<comment type="catalytic activity">
    <reaction evidence="3 4">
        <text>(R)-4'-phosphopantothenate + L-cysteine + CTP = N-[(R)-4-phosphopantothenoyl]-L-cysteine + CMP + diphosphate + H(+)</text>
        <dbReference type="Rhea" id="RHEA:19397"/>
        <dbReference type="ChEBI" id="CHEBI:10986"/>
        <dbReference type="ChEBI" id="CHEBI:15378"/>
        <dbReference type="ChEBI" id="CHEBI:33019"/>
        <dbReference type="ChEBI" id="CHEBI:35235"/>
        <dbReference type="ChEBI" id="CHEBI:37563"/>
        <dbReference type="ChEBI" id="CHEBI:59458"/>
        <dbReference type="ChEBI" id="CHEBI:60377"/>
        <dbReference type="EC" id="6.3.2.5"/>
    </reaction>
</comment>
<evidence type="ECO:0000259" key="6">
    <source>
        <dbReference type="Pfam" id="PF04127"/>
    </source>
</evidence>
<keyword evidence="3" id="KW-0479">Metal-binding</keyword>
<comment type="similarity">
    <text evidence="3 4">In the N-terminal section; belongs to the HFCD (homo-oligomeric flavin containing Cys decarboxylase) superfamily.</text>
</comment>
<dbReference type="SUPFAM" id="SSF102645">
    <property type="entry name" value="CoaB-like"/>
    <property type="match status" value="1"/>
</dbReference>
<keyword evidence="3" id="KW-0460">Magnesium</keyword>
<dbReference type="SUPFAM" id="SSF52507">
    <property type="entry name" value="Homo-oligomeric flavin-containing Cys decarboxylases, HFCD"/>
    <property type="match status" value="1"/>
</dbReference>
<keyword evidence="3 4" id="KW-0288">FMN</keyword>
<keyword evidence="8" id="KW-1185">Reference proteome</keyword>
<dbReference type="RefSeq" id="WP_092068049.1">
    <property type="nucleotide sequence ID" value="NZ_FNHB01000001.1"/>
</dbReference>
<dbReference type="Gene3D" id="3.40.50.10300">
    <property type="entry name" value="CoaB-like"/>
    <property type="match status" value="1"/>
</dbReference>
<comment type="function">
    <text evidence="4">Catalyzes two steps in the biosynthesis of coenzyme A. In the first step cysteine is conjugated to 4'-phosphopantothenate to form 4-phosphopantothenoylcysteine, in the latter compound is decarboxylated to form 4'-phosphopantotheine.</text>
</comment>
<feature type="domain" description="DNA/pantothenate metabolism flavoprotein C-terminal" evidence="6">
    <location>
        <begin position="186"/>
        <end position="395"/>
    </location>
</feature>
<comment type="pathway">
    <text evidence="3 4">Cofactor biosynthesis; coenzyme A biosynthesis; CoA from (R)-pantothenate: step 2/5.</text>
</comment>
<accession>A0A1G9M4F8</accession>
<comment type="catalytic activity">
    <reaction evidence="3 4">
        <text>N-[(R)-4-phosphopantothenoyl]-L-cysteine + H(+) = (R)-4'-phosphopantetheine + CO2</text>
        <dbReference type="Rhea" id="RHEA:16793"/>
        <dbReference type="ChEBI" id="CHEBI:15378"/>
        <dbReference type="ChEBI" id="CHEBI:16526"/>
        <dbReference type="ChEBI" id="CHEBI:59458"/>
        <dbReference type="ChEBI" id="CHEBI:61723"/>
        <dbReference type="EC" id="4.1.1.36"/>
    </reaction>
</comment>
<reference evidence="7 8" key="1">
    <citation type="submission" date="2016-10" db="EMBL/GenBank/DDBJ databases">
        <authorList>
            <person name="de Groot N.N."/>
        </authorList>
    </citation>
    <scope>NUCLEOTIDE SEQUENCE [LARGE SCALE GENOMIC DNA]</scope>
    <source>
        <strain evidence="7 8">DSM 1736</strain>
    </source>
</reference>
<feature type="region of interest" description="Phosphopantothenoylcysteine decarboxylase" evidence="3">
    <location>
        <begin position="1"/>
        <end position="189"/>
    </location>
</feature>
<dbReference type="EC" id="6.3.2.5" evidence="3"/>
<dbReference type="EC" id="4.1.1.36" evidence="3"/>
<evidence type="ECO:0000256" key="1">
    <source>
        <dbReference type="ARBA" id="ARBA00022793"/>
    </source>
</evidence>
<comment type="caution">
    <text evidence="3">Lacks conserved residue(s) required for the propagation of feature annotation.</text>
</comment>
<keyword evidence="3" id="KW-0511">Multifunctional enzyme</keyword>
<keyword evidence="2 3" id="KW-0456">Lyase</keyword>
<evidence type="ECO:0000313" key="7">
    <source>
        <dbReference type="EMBL" id="SDL69150.1"/>
    </source>
</evidence>
<organism evidence="7 8">
    <name type="scientific">Dendrosporobacter quercicolus</name>
    <dbReference type="NCBI Taxonomy" id="146817"/>
    <lineage>
        <taxon>Bacteria</taxon>
        <taxon>Bacillati</taxon>
        <taxon>Bacillota</taxon>
        <taxon>Negativicutes</taxon>
        <taxon>Selenomonadales</taxon>
        <taxon>Sporomusaceae</taxon>
        <taxon>Dendrosporobacter</taxon>
    </lineage>
</organism>
<gene>
    <name evidence="3" type="primary">coaBC</name>
    <name evidence="7" type="ORF">SAMN04488502_101564</name>
</gene>
<feature type="binding site" evidence="3">
    <location>
        <position position="278"/>
    </location>
    <ligand>
        <name>CTP</name>
        <dbReference type="ChEBI" id="CHEBI:37563"/>
    </ligand>
</feature>
<dbReference type="Pfam" id="PF04127">
    <property type="entry name" value="DFP"/>
    <property type="match status" value="1"/>
</dbReference>
<feature type="binding site" evidence="3">
    <location>
        <position position="337"/>
    </location>
    <ligand>
        <name>CTP</name>
        <dbReference type="ChEBI" id="CHEBI:37563"/>
    </ligand>
</feature>
<proteinExistence type="inferred from homology"/>
<comment type="pathway">
    <text evidence="3 4">Cofactor biosynthesis; coenzyme A biosynthesis; CoA from (R)-pantothenate: step 3/5.</text>
</comment>
<feature type="binding site" evidence="3">
    <location>
        <position position="341"/>
    </location>
    <ligand>
        <name>CTP</name>
        <dbReference type="ChEBI" id="CHEBI:37563"/>
    </ligand>
</feature>
<dbReference type="EMBL" id="FNHB01000001">
    <property type="protein sequence ID" value="SDL69150.1"/>
    <property type="molecule type" value="Genomic_DNA"/>
</dbReference>
<feature type="region of interest" description="Phosphopantothenate--cysteine ligase" evidence="3">
    <location>
        <begin position="190"/>
        <end position="401"/>
    </location>
</feature>
<dbReference type="Pfam" id="PF02441">
    <property type="entry name" value="Flavoprotein"/>
    <property type="match status" value="1"/>
</dbReference>
<dbReference type="OrthoDB" id="9802554at2"/>
<feature type="binding site" evidence="3">
    <location>
        <begin position="304"/>
        <end position="307"/>
    </location>
    <ligand>
        <name>CTP</name>
        <dbReference type="ChEBI" id="CHEBI:37563"/>
    </ligand>
</feature>
<dbReference type="Gene3D" id="3.40.50.1950">
    <property type="entry name" value="Flavin prenyltransferase-like"/>
    <property type="match status" value="1"/>
</dbReference>
<evidence type="ECO:0000259" key="5">
    <source>
        <dbReference type="Pfam" id="PF02441"/>
    </source>
</evidence>
<dbReference type="GO" id="GO:0046872">
    <property type="term" value="F:metal ion binding"/>
    <property type="evidence" value="ECO:0007669"/>
    <property type="project" value="UniProtKB-KW"/>
</dbReference>
<dbReference type="GO" id="GO:0010181">
    <property type="term" value="F:FMN binding"/>
    <property type="evidence" value="ECO:0007669"/>
    <property type="project" value="UniProtKB-UniRule"/>
</dbReference>
<keyword evidence="3 4" id="KW-0285">Flavoprotein</keyword>
<dbReference type="GO" id="GO:0015937">
    <property type="term" value="P:coenzyme A biosynthetic process"/>
    <property type="evidence" value="ECO:0007669"/>
    <property type="project" value="UniProtKB-UniRule"/>
</dbReference>
<dbReference type="GO" id="GO:0004632">
    <property type="term" value="F:phosphopantothenate--cysteine ligase activity"/>
    <property type="evidence" value="ECO:0007669"/>
    <property type="project" value="UniProtKB-UniRule"/>
</dbReference>
<comment type="similarity">
    <text evidence="3 4">In the C-terminal section; belongs to the PPC synthetase family.</text>
</comment>
<dbReference type="STRING" id="146817.SAMN04488502_101564"/>
<dbReference type="PANTHER" id="PTHR14359:SF6">
    <property type="entry name" value="PHOSPHOPANTOTHENOYLCYSTEINE DECARBOXYLASE"/>
    <property type="match status" value="1"/>
</dbReference>
<dbReference type="NCBIfam" id="TIGR00521">
    <property type="entry name" value="coaBC_dfp"/>
    <property type="match status" value="1"/>
</dbReference>
<evidence type="ECO:0000313" key="8">
    <source>
        <dbReference type="Proteomes" id="UP000214880"/>
    </source>
</evidence>
<feature type="active site" description="Proton donor" evidence="3">
    <location>
        <position position="157"/>
    </location>
</feature>